<dbReference type="Proteomes" id="UP001477870">
    <property type="component" value="Unassembled WGS sequence"/>
</dbReference>
<sequence>MAAQRKVKMKKTDKAANTTLINLLRRATAVMDEETQLLTASPSSDVSDLVARKNRYLFELSIAMEDVVLGPQDLEALSELKKLKEAADQNERRLAVQINASKEIVDILGNLAQASSKDGTYAAYRSL</sequence>
<name>A0ABU9T8R0_9HYPH</name>
<keyword evidence="2" id="KW-1185">Reference proteome</keyword>
<evidence type="ECO:0000313" key="2">
    <source>
        <dbReference type="Proteomes" id="UP001477870"/>
    </source>
</evidence>
<protein>
    <recommendedName>
        <fullName evidence="3">Flagellar protein FlgN</fullName>
    </recommendedName>
</protein>
<accession>A0ABU9T8R0</accession>
<proteinExistence type="predicted"/>
<evidence type="ECO:0008006" key="3">
    <source>
        <dbReference type="Google" id="ProtNLM"/>
    </source>
</evidence>
<dbReference type="RefSeq" id="WP_342848808.1">
    <property type="nucleotide sequence ID" value="NZ_JBBMQO010000007.1"/>
</dbReference>
<gene>
    <name evidence="1" type="ORF">WNY59_13015</name>
</gene>
<comment type="caution">
    <text evidence="1">The sequence shown here is derived from an EMBL/GenBank/DDBJ whole genome shotgun (WGS) entry which is preliminary data.</text>
</comment>
<reference evidence="1 2" key="1">
    <citation type="submission" date="2024-03" db="EMBL/GenBank/DDBJ databases">
        <title>Community enrichment and isolation of bacterial strains for fucoidan degradation.</title>
        <authorList>
            <person name="Sichert A."/>
        </authorList>
    </citation>
    <scope>NUCLEOTIDE SEQUENCE [LARGE SCALE GENOMIC DNA]</scope>
    <source>
        <strain evidence="1 2">AS62</strain>
    </source>
</reference>
<dbReference type="EMBL" id="JBBMQO010000007">
    <property type="protein sequence ID" value="MEM5502509.1"/>
    <property type="molecule type" value="Genomic_DNA"/>
</dbReference>
<organism evidence="1 2">
    <name type="scientific">Ahrensia kielensis</name>
    <dbReference type="NCBI Taxonomy" id="76980"/>
    <lineage>
        <taxon>Bacteria</taxon>
        <taxon>Pseudomonadati</taxon>
        <taxon>Pseudomonadota</taxon>
        <taxon>Alphaproteobacteria</taxon>
        <taxon>Hyphomicrobiales</taxon>
        <taxon>Ahrensiaceae</taxon>
        <taxon>Ahrensia</taxon>
    </lineage>
</organism>
<evidence type="ECO:0000313" key="1">
    <source>
        <dbReference type="EMBL" id="MEM5502509.1"/>
    </source>
</evidence>